<dbReference type="PANTHER" id="PTHR34205">
    <property type="entry name" value="TRANSMEMBRANE PROTEIN"/>
    <property type="match status" value="1"/>
</dbReference>
<dbReference type="InterPro" id="IPR009305">
    <property type="entry name" value="Mpo1-like"/>
</dbReference>
<proteinExistence type="predicted"/>
<name>A0ABT7EGW9_9GAMM</name>
<evidence type="ECO:0000256" key="1">
    <source>
        <dbReference type="SAM" id="Phobius"/>
    </source>
</evidence>
<gene>
    <name evidence="2" type="ORF">QNM18_04280</name>
</gene>
<dbReference type="RefSeq" id="WP_211009466.1">
    <property type="nucleotide sequence ID" value="NZ_JASJUT010000002.1"/>
</dbReference>
<protein>
    <submittedName>
        <fullName evidence="2">DUF962 domain-containing protein</fullName>
    </submittedName>
</protein>
<keyword evidence="1" id="KW-0472">Membrane</keyword>
<keyword evidence="3" id="KW-1185">Reference proteome</keyword>
<dbReference type="Pfam" id="PF06127">
    <property type="entry name" value="Mpo1-like"/>
    <property type="match status" value="1"/>
</dbReference>
<sequence length="101" mass="12092">MVRQFESFNEFYQFYLTEHSDKNCRRMHFIGSALVLVTLCVSMILQLWSLLILLPFFGYGFAWFGHFFFEGNRPATFTHPFYSLLADWVMFKDIITRKVTI</sequence>
<dbReference type="PANTHER" id="PTHR34205:SF2">
    <property type="entry name" value="DUF962 DOMAIN-CONTAINING PROTEIN"/>
    <property type="match status" value="1"/>
</dbReference>
<evidence type="ECO:0000313" key="2">
    <source>
        <dbReference type="EMBL" id="MDK2594290.1"/>
    </source>
</evidence>
<comment type="caution">
    <text evidence="2">The sequence shown here is derived from an EMBL/GenBank/DDBJ whole genome shotgun (WGS) entry which is preliminary data.</text>
</comment>
<dbReference type="Proteomes" id="UP001231915">
    <property type="component" value="Unassembled WGS sequence"/>
</dbReference>
<evidence type="ECO:0000313" key="3">
    <source>
        <dbReference type="Proteomes" id="UP001231915"/>
    </source>
</evidence>
<keyword evidence="1" id="KW-0812">Transmembrane</keyword>
<organism evidence="2 3">
    <name type="scientific">Pseudoalteromonas obscura</name>
    <dbReference type="NCBI Taxonomy" id="3048491"/>
    <lineage>
        <taxon>Bacteria</taxon>
        <taxon>Pseudomonadati</taxon>
        <taxon>Pseudomonadota</taxon>
        <taxon>Gammaproteobacteria</taxon>
        <taxon>Alteromonadales</taxon>
        <taxon>Pseudoalteromonadaceae</taxon>
        <taxon>Pseudoalteromonas</taxon>
    </lineage>
</organism>
<feature type="transmembrane region" description="Helical" evidence="1">
    <location>
        <begin position="51"/>
        <end position="69"/>
    </location>
</feature>
<keyword evidence="1" id="KW-1133">Transmembrane helix</keyword>
<reference evidence="2 3" key="1">
    <citation type="submission" date="2023-05" db="EMBL/GenBank/DDBJ databases">
        <title>Pseudoalteromonas ardens sp. nov., Pseudoalteromonas obscura sp. nov., and Pseudoalteromonas umbrosa sp. nov., isolated from the coral Montipora capitata.</title>
        <authorList>
            <person name="Thomas E.M."/>
            <person name="Smith E.M."/>
            <person name="Papke E."/>
            <person name="Shlafstein M.D."/>
            <person name="Oline D.K."/>
            <person name="Videau P."/>
            <person name="Saw J.H."/>
            <person name="Strangman W.K."/>
            <person name="Ushijima B."/>
        </authorList>
    </citation>
    <scope>NUCLEOTIDE SEQUENCE [LARGE SCALE GENOMIC DNA]</scope>
    <source>
        <strain evidence="2 3">P94</strain>
    </source>
</reference>
<dbReference type="EMBL" id="JASJUT010000002">
    <property type="protein sequence ID" value="MDK2594290.1"/>
    <property type="molecule type" value="Genomic_DNA"/>
</dbReference>
<accession>A0ABT7EGW9</accession>
<feature type="transmembrane region" description="Helical" evidence="1">
    <location>
        <begin position="27"/>
        <end position="45"/>
    </location>
</feature>